<dbReference type="RefSeq" id="WP_139234155.1">
    <property type="nucleotide sequence ID" value="NZ_FOTK01000026.1"/>
</dbReference>
<dbReference type="OrthoDB" id="7987285at2"/>
<protein>
    <submittedName>
        <fullName evidence="1">Uncharacterized protein</fullName>
    </submittedName>
</protein>
<proteinExistence type="predicted"/>
<accession>A0A1I4PTA7</accession>
<dbReference type="Proteomes" id="UP000199048">
    <property type="component" value="Unassembled WGS sequence"/>
</dbReference>
<keyword evidence="2" id="KW-1185">Reference proteome</keyword>
<evidence type="ECO:0000313" key="1">
    <source>
        <dbReference type="EMBL" id="SFM31081.1"/>
    </source>
</evidence>
<dbReference type="EMBL" id="FOTK01000026">
    <property type="protein sequence ID" value="SFM31081.1"/>
    <property type="molecule type" value="Genomic_DNA"/>
</dbReference>
<sequence length="127" mass="14209">MDNAVLKLFICAETEKAWMADFHANMRWFAFDGIMVPVDPDYLPGRGAELAREGYTRDHALGRLAYLRHIVSGDEPVTEEAFAAANDEIRQRLAIVCEIAMSLGLTEFTLADGLWSEYMPTVPGPMQ</sequence>
<reference evidence="2" key="1">
    <citation type="submission" date="2016-10" db="EMBL/GenBank/DDBJ databases">
        <authorList>
            <person name="Varghese N."/>
            <person name="Submissions S."/>
        </authorList>
    </citation>
    <scope>NUCLEOTIDE SEQUENCE [LARGE SCALE GENOMIC DNA]</scope>
    <source>
        <strain evidence="2">BL36</strain>
    </source>
</reference>
<evidence type="ECO:0000313" key="2">
    <source>
        <dbReference type="Proteomes" id="UP000199048"/>
    </source>
</evidence>
<dbReference type="AlphaFoldDB" id="A0A1I4PTA7"/>
<name>A0A1I4PTA7_9HYPH</name>
<organism evidence="1 2">
    <name type="scientific">Methylobacterium pseudosasicola</name>
    <dbReference type="NCBI Taxonomy" id="582667"/>
    <lineage>
        <taxon>Bacteria</taxon>
        <taxon>Pseudomonadati</taxon>
        <taxon>Pseudomonadota</taxon>
        <taxon>Alphaproteobacteria</taxon>
        <taxon>Hyphomicrobiales</taxon>
        <taxon>Methylobacteriaceae</taxon>
        <taxon>Methylobacterium</taxon>
    </lineage>
</organism>
<gene>
    <name evidence="1" type="ORF">SAMN05192568_102655</name>
</gene>